<sequence>MGRREGQVDRRDKERAYRRSGREHVCVQQETACELWDRKANGKRPLSPSSEQIARTAASRRGLRPSCDVPIWRFSPWLHALPENNKRQRLKQASGAPIIPAVRRVGGSPGDGVYRQRPPTPSKALTPPIHLGLLVVS</sequence>
<evidence type="ECO:0000313" key="2">
    <source>
        <dbReference type="EMBL" id="KAJ8411565.1"/>
    </source>
</evidence>
<dbReference type="EMBL" id="JAINUG010000022">
    <property type="protein sequence ID" value="KAJ8411565.1"/>
    <property type="molecule type" value="Genomic_DNA"/>
</dbReference>
<accession>A0AAD7SZK0</accession>
<name>A0AAD7SZK0_9TELE</name>
<protein>
    <submittedName>
        <fullName evidence="2">Uncharacterized protein</fullName>
    </submittedName>
</protein>
<organism evidence="2 3">
    <name type="scientific">Aldrovandia affinis</name>
    <dbReference type="NCBI Taxonomy" id="143900"/>
    <lineage>
        <taxon>Eukaryota</taxon>
        <taxon>Metazoa</taxon>
        <taxon>Chordata</taxon>
        <taxon>Craniata</taxon>
        <taxon>Vertebrata</taxon>
        <taxon>Euteleostomi</taxon>
        <taxon>Actinopterygii</taxon>
        <taxon>Neopterygii</taxon>
        <taxon>Teleostei</taxon>
        <taxon>Notacanthiformes</taxon>
        <taxon>Halosauridae</taxon>
        <taxon>Aldrovandia</taxon>
    </lineage>
</organism>
<dbReference type="Proteomes" id="UP001221898">
    <property type="component" value="Unassembled WGS sequence"/>
</dbReference>
<dbReference type="AlphaFoldDB" id="A0AAD7SZK0"/>
<keyword evidence="3" id="KW-1185">Reference proteome</keyword>
<feature type="region of interest" description="Disordered" evidence="1">
    <location>
        <begin position="89"/>
        <end position="126"/>
    </location>
</feature>
<gene>
    <name evidence="2" type="ORF">AAFF_G00163730</name>
</gene>
<feature type="region of interest" description="Disordered" evidence="1">
    <location>
        <begin position="38"/>
        <end position="60"/>
    </location>
</feature>
<reference evidence="2" key="1">
    <citation type="journal article" date="2023" name="Science">
        <title>Genome structures resolve the early diversification of teleost fishes.</title>
        <authorList>
            <person name="Parey E."/>
            <person name="Louis A."/>
            <person name="Montfort J."/>
            <person name="Bouchez O."/>
            <person name="Roques C."/>
            <person name="Iampietro C."/>
            <person name="Lluch J."/>
            <person name="Castinel A."/>
            <person name="Donnadieu C."/>
            <person name="Desvignes T."/>
            <person name="Floi Bucao C."/>
            <person name="Jouanno E."/>
            <person name="Wen M."/>
            <person name="Mejri S."/>
            <person name="Dirks R."/>
            <person name="Jansen H."/>
            <person name="Henkel C."/>
            <person name="Chen W.J."/>
            <person name="Zahm M."/>
            <person name="Cabau C."/>
            <person name="Klopp C."/>
            <person name="Thompson A.W."/>
            <person name="Robinson-Rechavi M."/>
            <person name="Braasch I."/>
            <person name="Lecointre G."/>
            <person name="Bobe J."/>
            <person name="Postlethwait J.H."/>
            <person name="Berthelot C."/>
            <person name="Roest Crollius H."/>
            <person name="Guiguen Y."/>
        </authorList>
    </citation>
    <scope>NUCLEOTIDE SEQUENCE</scope>
    <source>
        <strain evidence="2">NC1722</strain>
    </source>
</reference>
<proteinExistence type="predicted"/>
<feature type="region of interest" description="Disordered" evidence="1">
    <location>
        <begin position="1"/>
        <end position="22"/>
    </location>
</feature>
<evidence type="ECO:0000256" key="1">
    <source>
        <dbReference type="SAM" id="MobiDB-lite"/>
    </source>
</evidence>
<comment type="caution">
    <text evidence="2">The sequence shown here is derived from an EMBL/GenBank/DDBJ whole genome shotgun (WGS) entry which is preliminary data.</text>
</comment>
<evidence type="ECO:0000313" key="3">
    <source>
        <dbReference type="Proteomes" id="UP001221898"/>
    </source>
</evidence>